<dbReference type="Pfam" id="PF01843">
    <property type="entry name" value="DIL"/>
    <property type="match status" value="1"/>
</dbReference>
<organism evidence="2 3">
    <name type="scientific">Arabis nemorensis</name>
    <dbReference type="NCBI Taxonomy" id="586526"/>
    <lineage>
        <taxon>Eukaryota</taxon>
        <taxon>Viridiplantae</taxon>
        <taxon>Streptophyta</taxon>
        <taxon>Embryophyta</taxon>
        <taxon>Tracheophyta</taxon>
        <taxon>Spermatophyta</taxon>
        <taxon>Magnoliopsida</taxon>
        <taxon>eudicotyledons</taxon>
        <taxon>Gunneridae</taxon>
        <taxon>Pentapetalae</taxon>
        <taxon>rosids</taxon>
        <taxon>malvids</taxon>
        <taxon>Brassicales</taxon>
        <taxon>Brassicaceae</taxon>
        <taxon>Arabideae</taxon>
        <taxon>Arabis</taxon>
    </lineage>
</organism>
<dbReference type="OrthoDB" id="6108017at2759"/>
<evidence type="ECO:0000313" key="3">
    <source>
        <dbReference type="Proteomes" id="UP000489600"/>
    </source>
</evidence>
<dbReference type="EMBL" id="CABITT030000008">
    <property type="protein sequence ID" value="VVB17007.1"/>
    <property type="molecule type" value="Genomic_DNA"/>
</dbReference>
<accession>A0A565CTT6</accession>
<dbReference type="InterPro" id="IPR052072">
    <property type="entry name" value="Vascular_dev_regulator"/>
</dbReference>
<name>A0A565CTT6_9BRAS</name>
<dbReference type="SMART" id="SM01132">
    <property type="entry name" value="DIL"/>
    <property type="match status" value="1"/>
</dbReference>
<keyword evidence="3" id="KW-1185">Reference proteome</keyword>
<dbReference type="PANTHER" id="PTHR16027">
    <property type="entry name" value="DILUTE DOMAIN-CONTAINING PROTEIN YPR089W"/>
    <property type="match status" value="1"/>
</dbReference>
<comment type="caution">
    <text evidence="2">The sequence shown here is derived from an EMBL/GenBank/DDBJ whole genome shotgun (WGS) entry which is preliminary data.</text>
</comment>
<reference evidence="2" key="1">
    <citation type="submission" date="2019-07" db="EMBL/GenBank/DDBJ databases">
        <authorList>
            <person name="Dittberner H."/>
        </authorList>
    </citation>
    <scope>NUCLEOTIDE SEQUENCE [LARGE SCALE GENOMIC DNA]</scope>
</reference>
<feature type="domain" description="Dilute" evidence="1">
    <location>
        <begin position="116"/>
        <end position="271"/>
    </location>
</feature>
<protein>
    <recommendedName>
        <fullName evidence="1">Dilute domain-containing protein</fullName>
    </recommendedName>
</protein>
<evidence type="ECO:0000313" key="2">
    <source>
        <dbReference type="EMBL" id="VVB17007.1"/>
    </source>
</evidence>
<sequence>MAARDTGELRQLKDSRKTIEEATQVIVMVKDDAENASEVEALKKNQELLVKCISQNLGYVEGKPVAACLIYKCLIHWRSFEIEETKIFDLIVQAIASAIEGCMRGALVSSLDRQERKVVPKHRAVLFMQQLIGFLEKIYGMIRDNLKREISPLLVLCIQEARTKRNAVPQQPLTDHWQIIVERLSSYLNLMKANNYAGSAWDELRHIRQSVGFLFIHQKPKKTLDEITREVCPVLSIRQLYRISLMYWDDKYGTHSVSSDVVANMKVMMTEDSNNAVSRSFLLDDDSR</sequence>
<proteinExistence type="predicted"/>
<dbReference type="InterPro" id="IPR002710">
    <property type="entry name" value="Dilute_dom"/>
</dbReference>
<dbReference type="AlphaFoldDB" id="A0A565CTT6"/>
<evidence type="ECO:0000259" key="1">
    <source>
        <dbReference type="PROSITE" id="PS51126"/>
    </source>
</evidence>
<dbReference type="Proteomes" id="UP000489600">
    <property type="component" value="Unassembled WGS sequence"/>
</dbReference>
<gene>
    <name evidence="2" type="ORF">ANE_LOCUS27451</name>
</gene>
<dbReference type="PROSITE" id="PS51126">
    <property type="entry name" value="DILUTE"/>
    <property type="match status" value="1"/>
</dbReference>
<dbReference type="PANTHER" id="PTHR16027:SF6">
    <property type="entry name" value="DILUTE DOMAIN-CONTAINING PROTEIN"/>
    <property type="match status" value="1"/>
</dbReference>